<comment type="function">
    <text evidence="1">Essential cell division protein that stabilizes the FtsZ protofilaments by cross-linking them and that serves as a cytoplasmic membrane anchor for the Z ring. Also required for the recruitment to the septal ring of downstream cell division proteins.</text>
</comment>
<organism evidence="5 6">
    <name type="scientific">Formosimonas limnophila</name>
    <dbReference type="NCBI Taxonomy" id="1384487"/>
    <lineage>
        <taxon>Bacteria</taxon>
        <taxon>Pseudomonadati</taxon>
        <taxon>Pseudomonadota</taxon>
        <taxon>Betaproteobacteria</taxon>
        <taxon>Burkholderiales</taxon>
        <taxon>Burkholderiaceae</taxon>
        <taxon>Formosimonas</taxon>
    </lineage>
</organism>
<comment type="similarity">
    <text evidence="1">Belongs to the ZipA family.</text>
</comment>
<reference evidence="5" key="2">
    <citation type="submission" date="2020-09" db="EMBL/GenBank/DDBJ databases">
        <authorList>
            <person name="Sun Q."/>
            <person name="Kim S."/>
        </authorList>
    </citation>
    <scope>NUCLEOTIDE SEQUENCE</scope>
    <source>
        <strain evidence="5">KCTC 32501</strain>
    </source>
</reference>
<keyword evidence="3" id="KW-1133">Transmembrane helix</keyword>
<dbReference type="Gene3D" id="3.30.1400.10">
    <property type="entry name" value="ZipA, C-terminal FtsZ-binding domain"/>
    <property type="match status" value="1"/>
</dbReference>
<keyword evidence="2" id="KW-1003">Cell membrane</keyword>
<keyword evidence="2" id="KW-0997">Cell inner membrane</keyword>
<dbReference type="GO" id="GO:0090529">
    <property type="term" value="P:cell septum assembly"/>
    <property type="evidence" value="ECO:0007669"/>
    <property type="project" value="InterPro"/>
</dbReference>
<accession>A0A8J3CL52</accession>
<evidence type="ECO:0000256" key="2">
    <source>
        <dbReference type="RuleBase" id="RU003613"/>
    </source>
</evidence>
<keyword evidence="1" id="KW-0132">Cell division</keyword>
<dbReference type="Pfam" id="PF04354">
    <property type="entry name" value="ZipA_C"/>
    <property type="match status" value="1"/>
</dbReference>
<comment type="subcellular location">
    <subcellularLocation>
        <location evidence="2">Cell inner membrane</location>
        <topology evidence="2">Single-pass type I membrane protein</topology>
    </subcellularLocation>
</comment>
<evidence type="ECO:0000256" key="1">
    <source>
        <dbReference type="RuleBase" id="RU003612"/>
    </source>
</evidence>
<keyword evidence="1" id="KW-0131">Cell cycle</keyword>
<dbReference type="Proteomes" id="UP000614287">
    <property type="component" value="Unassembled WGS sequence"/>
</dbReference>
<comment type="caution">
    <text evidence="5">The sequence shown here is derived from an EMBL/GenBank/DDBJ whole genome shotgun (WGS) entry which is preliminary data.</text>
</comment>
<dbReference type="RefSeq" id="WP_189493276.1">
    <property type="nucleotide sequence ID" value="NZ_BMZG01000007.1"/>
</dbReference>
<name>A0A8J3CL52_9BURK</name>
<dbReference type="InterPro" id="IPR036765">
    <property type="entry name" value="ZipA_FtsZ-bd_C_sf"/>
</dbReference>
<evidence type="ECO:0000313" key="6">
    <source>
        <dbReference type="Proteomes" id="UP000614287"/>
    </source>
</evidence>
<keyword evidence="6" id="KW-1185">Reference proteome</keyword>
<dbReference type="AlphaFoldDB" id="A0A8J3CL52"/>
<feature type="transmembrane region" description="Helical" evidence="3">
    <location>
        <begin position="6"/>
        <end position="25"/>
    </location>
</feature>
<protein>
    <recommendedName>
        <fullName evidence="1">Cell division protein ZipA</fullName>
    </recommendedName>
</protein>
<feature type="domain" description="ZipA C-terminal FtsZ-binding" evidence="4">
    <location>
        <begin position="367"/>
        <end position="472"/>
    </location>
</feature>
<dbReference type="InterPro" id="IPR007449">
    <property type="entry name" value="ZipA_FtsZ-bd_C"/>
</dbReference>
<dbReference type="EMBL" id="BMZG01000007">
    <property type="protein sequence ID" value="GHA74528.1"/>
    <property type="molecule type" value="Genomic_DNA"/>
</dbReference>
<dbReference type="GO" id="GO:0005886">
    <property type="term" value="C:plasma membrane"/>
    <property type="evidence" value="ECO:0007669"/>
    <property type="project" value="UniProtKB-SubCell"/>
</dbReference>
<sequence>MSEFELSTLVVLALLLVGLATYSYWQIARAGRRQRAQQAALRVTYDDEVSLHDEHYSEPSLLPLVETEPTARDVEVSVPAASASPLSKAANDYAAVSYVPVHHSITVAAPVSAHPPVVVHTGEPLSNVHYHLADEVSEPLTHKAVDEGVHETVHEVVFHSEPVADTPVDLFEPSTPQAVLNSSEAEYSQKSIDSPESVVHYAPQDFREQASLAVFEPLIRFSTWVQTTYPSAIHALDGVIDLVVPQPKHAQDIEKALYDLSLDTDLPLRLYGRRSGSMDAVPNWQSLEPSVLYSGLRLTLQLANRDEYAQPHLIQDWFLLAQRLAKRLVAQVQAMPDPAALGSYAMYLHDLSKRLSAPLMIQLHKKQGLWPAYEVHQHMTQQGLTLGEHGQYVARADDGRTIYQVGNDLGNPRAQDFFRDQLPTMHAHTLSFCLDVSRVSAEYLPMMRMCHDAQQMALSLDAQWLNGQGEEILSEALLAHAEVHVPAYLAQLEQIGVPAGSVTMRRLLSTRS</sequence>
<gene>
    <name evidence="5" type="ORF">GCM10009007_14450</name>
</gene>
<reference evidence="5" key="1">
    <citation type="journal article" date="2014" name="Int. J. Syst. Evol. Microbiol.">
        <title>Complete genome sequence of Corynebacterium casei LMG S-19264T (=DSM 44701T), isolated from a smear-ripened cheese.</title>
        <authorList>
            <consortium name="US DOE Joint Genome Institute (JGI-PGF)"/>
            <person name="Walter F."/>
            <person name="Albersmeier A."/>
            <person name="Kalinowski J."/>
            <person name="Ruckert C."/>
        </authorList>
    </citation>
    <scope>NUCLEOTIDE SEQUENCE</scope>
    <source>
        <strain evidence="5">KCTC 32501</strain>
    </source>
</reference>
<evidence type="ECO:0000313" key="5">
    <source>
        <dbReference type="EMBL" id="GHA74528.1"/>
    </source>
</evidence>
<proteinExistence type="inferred from homology"/>
<dbReference type="SUPFAM" id="SSF64383">
    <property type="entry name" value="Cell-division protein ZipA, C-terminal domain"/>
    <property type="match status" value="1"/>
</dbReference>
<keyword evidence="2 3" id="KW-0472">Membrane</keyword>
<evidence type="ECO:0000256" key="3">
    <source>
        <dbReference type="SAM" id="Phobius"/>
    </source>
</evidence>
<keyword evidence="2 3" id="KW-0812">Transmembrane</keyword>
<evidence type="ECO:0000259" key="4">
    <source>
        <dbReference type="Pfam" id="PF04354"/>
    </source>
</evidence>